<dbReference type="EMBL" id="GL379787">
    <property type="protein sequence ID" value="EGT31208.1"/>
    <property type="molecule type" value="Genomic_DNA"/>
</dbReference>
<name>G0M8W8_CAEBE</name>
<dbReference type="OrthoDB" id="5851506at2759"/>
<dbReference type="eggNOG" id="ENOG502TFPK">
    <property type="taxonomic scope" value="Eukaryota"/>
</dbReference>
<dbReference type="HOGENOM" id="CLU_1210746_0_0_1"/>
<feature type="transmembrane region" description="Helical" evidence="1">
    <location>
        <begin position="92"/>
        <end position="119"/>
    </location>
</feature>
<keyword evidence="3" id="KW-1185">Reference proteome</keyword>
<proteinExistence type="predicted"/>
<evidence type="ECO:0000313" key="3">
    <source>
        <dbReference type="Proteomes" id="UP000008068"/>
    </source>
</evidence>
<keyword evidence="1" id="KW-0472">Membrane</keyword>
<gene>
    <name evidence="2" type="ORF">CAEBREN_00079</name>
</gene>
<keyword evidence="1" id="KW-1133">Transmembrane helix</keyword>
<dbReference type="InterPro" id="IPR019429">
    <property type="entry name" value="7TM_GPCR_serpentine_rcpt_Sri"/>
</dbReference>
<dbReference type="AlphaFoldDB" id="G0M8W8"/>
<feature type="transmembrane region" description="Helical" evidence="1">
    <location>
        <begin position="173"/>
        <end position="197"/>
    </location>
</feature>
<dbReference type="Pfam" id="PF10327">
    <property type="entry name" value="7TM_GPCR_Sri"/>
    <property type="match status" value="1"/>
</dbReference>
<dbReference type="OMA" id="HIMISLP"/>
<feature type="transmembrane region" description="Helical" evidence="1">
    <location>
        <begin position="140"/>
        <end position="167"/>
    </location>
</feature>
<dbReference type="Proteomes" id="UP000008068">
    <property type="component" value="Unassembled WGS sequence"/>
</dbReference>
<evidence type="ECO:0000313" key="2">
    <source>
        <dbReference type="EMBL" id="EGT31208.1"/>
    </source>
</evidence>
<reference evidence="3" key="1">
    <citation type="submission" date="2011-07" db="EMBL/GenBank/DDBJ databases">
        <authorList>
            <consortium name="Caenorhabditis brenneri Sequencing and Analysis Consortium"/>
            <person name="Wilson R.K."/>
        </authorList>
    </citation>
    <scope>NUCLEOTIDE SEQUENCE [LARGE SCALE GENOMIC DNA]</scope>
    <source>
        <strain evidence="3">PB2801</strain>
    </source>
</reference>
<sequence length="235" mass="26842">MFSLQGVLIAVLMFMKTMIIARADSPFRMSNTSQKLFILALVGGTVSSQLFVLLASYSNTSQVSEFLEKTYPNMLFLLRYNFLWMLTTNRHFVGLITSIFVCIGLVFMTLLMSFIVLLFELDLQVNSMSKASNKYHKKVVFEFMGHLGISLPFYILVPLFIFVKFFLDDDTDVAVATTICFAIFVSAPIPSMIVFLLKNPVYRAFLIKEFHIPYKQKPAAKTTNSRQTQSRVQIE</sequence>
<dbReference type="FunCoup" id="G0M8W8">
    <property type="interactions" value="2"/>
</dbReference>
<dbReference type="PANTHER" id="PTHR45830:SF16">
    <property type="entry name" value="SERPENTINE RECEPTOR, CLASS I"/>
    <property type="match status" value="1"/>
</dbReference>
<keyword evidence="1" id="KW-0812">Transmembrane</keyword>
<accession>G0M8W8</accession>
<organism evidence="3">
    <name type="scientific">Caenorhabditis brenneri</name>
    <name type="common">Nematode worm</name>
    <dbReference type="NCBI Taxonomy" id="135651"/>
    <lineage>
        <taxon>Eukaryota</taxon>
        <taxon>Metazoa</taxon>
        <taxon>Ecdysozoa</taxon>
        <taxon>Nematoda</taxon>
        <taxon>Chromadorea</taxon>
        <taxon>Rhabditida</taxon>
        <taxon>Rhabditina</taxon>
        <taxon>Rhabditomorpha</taxon>
        <taxon>Rhabditoidea</taxon>
        <taxon>Rhabditidae</taxon>
        <taxon>Peloderinae</taxon>
        <taxon>Caenorhabditis</taxon>
    </lineage>
</organism>
<feature type="transmembrane region" description="Helical" evidence="1">
    <location>
        <begin position="36"/>
        <end position="57"/>
    </location>
</feature>
<dbReference type="InParanoid" id="G0M8W8"/>
<protein>
    <submittedName>
        <fullName evidence="2">Uncharacterized protein</fullName>
    </submittedName>
</protein>
<feature type="transmembrane region" description="Helical" evidence="1">
    <location>
        <begin position="6"/>
        <end position="24"/>
    </location>
</feature>
<evidence type="ECO:0000256" key="1">
    <source>
        <dbReference type="SAM" id="Phobius"/>
    </source>
</evidence>
<dbReference type="PANTHER" id="PTHR45830">
    <property type="entry name" value="SERPENTINE RECEPTOR, CLASS I"/>
    <property type="match status" value="1"/>
</dbReference>